<dbReference type="Pfam" id="PF02525">
    <property type="entry name" value="Flavodoxin_2"/>
    <property type="match status" value="1"/>
</dbReference>
<dbReference type="Proteomes" id="UP000199524">
    <property type="component" value="Chromosome I"/>
</dbReference>
<organism evidence="8 9">
    <name type="scientific">Pseudomonas asplenii</name>
    <dbReference type="NCBI Taxonomy" id="53407"/>
    <lineage>
        <taxon>Bacteria</taxon>
        <taxon>Pseudomonadati</taxon>
        <taxon>Pseudomonadota</taxon>
        <taxon>Gammaproteobacteria</taxon>
        <taxon>Pseudomonadales</taxon>
        <taxon>Pseudomonadaceae</taxon>
        <taxon>Pseudomonas</taxon>
    </lineage>
</organism>
<comment type="subunit">
    <text evidence="6">Homodimer.</text>
</comment>
<keyword evidence="4 6" id="KW-0520">NAD</keyword>
<evidence type="ECO:0000313" key="8">
    <source>
        <dbReference type="EMBL" id="SDS95567.1"/>
    </source>
</evidence>
<proteinExistence type="inferred from homology"/>
<dbReference type="GO" id="GO:0016652">
    <property type="term" value="F:oxidoreductase activity, acting on NAD(P)H as acceptor"/>
    <property type="evidence" value="ECO:0007669"/>
    <property type="project" value="UniProtKB-UniRule"/>
</dbReference>
<dbReference type="PANTHER" id="PTHR43741:SF4">
    <property type="entry name" value="FMN-DEPENDENT NADH:QUINONE OXIDOREDUCTASE"/>
    <property type="match status" value="1"/>
</dbReference>
<gene>
    <name evidence="6" type="primary">azoR</name>
    <name evidence="8" type="ORF">SAMN05216598_3386</name>
</gene>
<comment type="function">
    <text evidence="6">Also exhibits azoreductase activity. Catalyzes the reductive cleavage of the azo bond in aromatic azo compounds to the corresponding amines.</text>
</comment>
<comment type="catalytic activity">
    <reaction evidence="6">
        <text>2 a quinone + NADH + H(+) = 2 a 1,4-benzosemiquinone + NAD(+)</text>
        <dbReference type="Rhea" id="RHEA:65952"/>
        <dbReference type="ChEBI" id="CHEBI:15378"/>
        <dbReference type="ChEBI" id="CHEBI:57540"/>
        <dbReference type="ChEBI" id="CHEBI:57945"/>
        <dbReference type="ChEBI" id="CHEBI:132124"/>
        <dbReference type="ChEBI" id="CHEBI:134225"/>
    </reaction>
</comment>
<dbReference type="GO" id="GO:0010181">
    <property type="term" value="F:FMN binding"/>
    <property type="evidence" value="ECO:0007669"/>
    <property type="project" value="UniProtKB-UniRule"/>
</dbReference>
<dbReference type="AlphaFoldDB" id="A0A1H1WE48"/>
<evidence type="ECO:0000256" key="5">
    <source>
        <dbReference type="ARBA" id="ARBA00048542"/>
    </source>
</evidence>
<comment type="catalytic activity">
    <reaction evidence="5">
        <text>N,N-dimethyl-1,4-phenylenediamine + anthranilate + 2 NAD(+) = 2-(4-dimethylaminophenyl)diazenylbenzoate + 2 NADH + 2 H(+)</text>
        <dbReference type="Rhea" id="RHEA:55872"/>
        <dbReference type="ChEBI" id="CHEBI:15378"/>
        <dbReference type="ChEBI" id="CHEBI:15783"/>
        <dbReference type="ChEBI" id="CHEBI:16567"/>
        <dbReference type="ChEBI" id="CHEBI:57540"/>
        <dbReference type="ChEBI" id="CHEBI:57945"/>
        <dbReference type="ChEBI" id="CHEBI:71579"/>
        <dbReference type="EC" id="1.7.1.17"/>
    </reaction>
    <physiologicalReaction direction="right-to-left" evidence="5">
        <dbReference type="Rhea" id="RHEA:55874"/>
    </physiologicalReaction>
</comment>
<feature type="binding site" evidence="6">
    <location>
        <begin position="96"/>
        <end position="99"/>
    </location>
    <ligand>
        <name>FMN</name>
        <dbReference type="ChEBI" id="CHEBI:58210"/>
    </ligand>
</feature>
<dbReference type="EMBL" id="LT629777">
    <property type="protein sequence ID" value="SDS95567.1"/>
    <property type="molecule type" value="Genomic_DNA"/>
</dbReference>
<dbReference type="RefSeq" id="WP_029533050.1">
    <property type="nucleotide sequence ID" value="NZ_LT629777.1"/>
</dbReference>
<comment type="caution">
    <text evidence="6">Lacks conserved residue(s) required for the propagation of feature annotation.</text>
</comment>
<evidence type="ECO:0000313" key="9">
    <source>
        <dbReference type="Proteomes" id="UP000199524"/>
    </source>
</evidence>
<evidence type="ECO:0000256" key="4">
    <source>
        <dbReference type="ARBA" id="ARBA00023027"/>
    </source>
</evidence>
<dbReference type="InterPro" id="IPR023048">
    <property type="entry name" value="NADH:quinone_OxRdtase_FMN_depd"/>
</dbReference>
<dbReference type="InterPro" id="IPR050104">
    <property type="entry name" value="FMN-dep_NADH:Q_OxRdtase_AzoR1"/>
</dbReference>
<feature type="binding site" evidence="6">
    <location>
        <position position="9"/>
    </location>
    <ligand>
        <name>FMN</name>
        <dbReference type="ChEBI" id="CHEBI:58210"/>
    </ligand>
</feature>
<keyword evidence="3 6" id="KW-0560">Oxidoreductase</keyword>
<feature type="domain" description="Flavodoxin-like fold" evidence="7">
    <location>
        <begin position="1"/>
        <end position="200"/>
    </location>
</feature>
<keyword evidence="2 6" id="KW-0288">FMN</keyword>
<evidence type="ECO:0000256" key="2">
    <source>
        <dbReference type="ARBA" id="ARBA00022643"/>
    </source>
</evidence>
<comment type="cofactor">
    <cofactor evidence="6">
        <name>FMN</name>
        <dbReference type="ChEBI" id="CHEBI:58210"/>
    </cofactor>
    <text evidence="6">Binds 1 FMN per subunit.</text>
</comment>
<comment type="similarity">
    <text evidence="6">Belongs to the azoreductase type 1 family.</text>
</comment>
<comment type="function">
    <text evidence="6">Quinone reductase that provides resistance to thiol-specific stress caused by electrophilic quinones.</text>
</comment>
<dbReference type="Gene3D" id="3.40.50.360">
    <property type="match status" value="1"/>
</dbReference>
<dbReference type="InterPro" id="IPR003680">
    <property type="entry name" value="Flavodoxin_fold"/>
</dbReference>
<reference evidence="9" key="1">
    <citation type="submission" date="2016-10" db="EMBL/GenBank/DDBJ databases">
        <authorList>
            <person name="Varghese N."/>
            <person name="Submissions S."/>
        </authorList>
    </citation>
    <scope>NUCLEOTIDE SEQUENCE [LARGE SCALE GENOMIC DNA]</scope>
    <source>
        <strain evidence="9">ATCC 23835</strain>
    </source>
</reference>
<accession>A0A1H1WE48</accession>
<protein>
    <recommendedName>
        <fullName evidence="6">FMN dependent NADH:quinone oxidoreductase</fullName>
        <ecNumber evidence="6">1.6.5.-</ecNumber>
    </recommendedName>
    <alternativeName>
        <fullName evidence="6">Azo-dye reductase</fullName>
    </alternativeName>
    <alternativeName>
        <fullName evidence="6">FMN-dependent NADH-azo compound oxidoreductase</fullName>
    </alternativeName>
    <alternativeName>
        <fullName evidence="6">FMN-dependent NADH-azoreductase</fullName>
        <ecNumber evidence="6">1.7.1.17</ecNumber>
    </alternativeName>
</protein>
<evidence type="ECO:0000256" key="3">
    <source>
        <dbReference type="ARBA" id="ARBA00023002"/>
    </source>
</evidence>
<evidence type="ECO:0000256" key="1">
    <source>
        <dbReference type="ARBA" id="ARBA00022630"/>
    </source>
</evidence>
<dbReference type="HAMAP" id="MF_01216">
    <property type="entry name" value="Azoreductase_type1"/>
    <property type="match status" value="1"/>
</dbReference>
<dbReference type="GO" id="GO:0009055">
    <property type="term" value="F:electron transfer activity"/>
    <property type="evidence" value="ECO:0007669"/>
    <property type="project" value="UniProtKB-UniRule"/>
</dbReference>
<dbReference type="EC" id="1.7.1.17" evidence="6"/>
<name>A0A1H1WE48_9PSED</name>
<evidence type="ECO:0000259" key="7">
    <source>
        <dbReference type="Pfam" id="PF02525"/>
    </source>
</evidence>
<sequence length="209" mass="22502">MNILHIDSSILGGGSVTRDLSAAVVAQLSARHPEAKVTYRDLAENEIRHLSGAIAAGFRQPGGGEWDEATVHEHQVSETLVTEFLHSDLLVIGAPMYNFSVSSQLKAWLDRIAQVGRTFKYTEKGPVGLSAGKRVIVVSARGGFYAQSPFAHMDFQENYLKAFFGFLGIGDVQFVRAEGASKGDQVRQQGIEQARAAIAEVVNGVSVSA</sequence>
<dbReference type="InterPro" id="IPR029039">
    <property type="entry name" value="Flavoprotein-like_sf"/>
</dbReference>
<keyword evidence="9" id="KW-1185">Reference proteome</keyword>
<dbReference type="EC" id="1.6.5.-" evidence="6"/>
<dbReference type="GO" id="GO:0016655">
    <property type="term" value="F:oxidoreductase activity, acting on NAD(P)H, quinone or similar compound as acceptor"/>
    <property type="evidence" value="ECO:0007669"/>
    <property type="project" value="InterPro"/>
</dbReference>
<keyword evidence="1 6" id="KW-0285">Flavoprotein</keyword>
<dbReference type="PANTHER" id="PTHR43741">
    <property type="entry name" value="FMN-DEPENDENT NADH-AZOREDUCTASE 1"/>
    <property type="match status" value="1"/>
</dbReference>
<dbReference type="SUPFAM" id="SSF52218">
    <property type="entry name" value="Flavoproteins"/>
    <property type="match status" value="1"/>
</dbReference>
<evidence type="ECO:0000256" key="6">
    <source>
        <dbReference type="HAMAP-Rule" id="MF_01216"/>
    </source>
</evidence>
<dbReference type="GeneID" id="300208322"/>